<keyword evidence="6" id="KW-1185">Reference proteome</keyword>
<dbReference type="Gene3D" id="3.40.50.300">
    <property type="entry name" value="P-loop containing nucleotide triphosphate hydrolases"/>
    <property type="match status" value="3"/>
</dbReference>
<dbReference type="Pfam" id="PF13087">
    <property type="entry name" value="AAA_12"/>
    <property type="match status" value="1"/>
</dbReference>
<keyword evidence="5" id="KW-0347">Helicase</keyword>
<feature type="domain" description="Restriction endonuclease type II-like" evidence="4">
    <location>
        <begin position="1654"/>
        <end position="1750"/>
    </location>
</feature>
<dbReference type="InterPro" id="IPR041679">
    <property type="entry name" value="DNA2/NAM7-like_C"/>
</dbReference>
<dbReference type="InterPro" id="IPR041677">
    <property type="entry name" value="DNA2/NAM7_AAA_11"/>
</dbReference>
<dbReference type="InterPro" id="IPR045055">
    <property type="entry name" value="DNA2/NAM7-like"/>
</dbReference>
<feature type="domain" description="DNA2/NAM7 helicase helicase" evidence="2">
    <location>
        <begin position="691"/>
        <end position="791"/>
    </location>
</feature>
<dbReference type="InterPro" id="IPR025103">
    <property type="entry name" value="DUF4011"/>
</dbReference>
<dbReference type="EC" id="3.6.4.12" evidence="5"/>
<dbReference type="OrthoDB" id="9757917at2"/>
<dbReference type="Pfam" id="PF13195">
    <property type="entry name" value="DUF4011"/>
    <property type="match status" value="1"/>
</dbReference>
<gene>
    <name evidence="5" type="primary">recD2_3</name>
    <name evidence="5" type="ORF">Enr13x_52760</name>
</gene>
<dbReference type="FunFam" id="3.40.960.10:FF:000002">
    <property type="entry name" value="DNA helicase related protein"/>
    <property type="match status" value="1"/>
</dbReference>
<proteinExistence type="predicted"/>
<dbReference type="InterPro" id="IPR049468">
    <property type="entry name" value="Restrct_endonuc-II-like_dom"/>
</dbReference>
<organism evidence="5 6">
    <name type="scientific">Stieleria neptunia</name>
    <dbReference type="NCBI Taxonomy" id="2527979"/>
    <lineage>
        <taxon>Bacteria</taxon>
        <taxon>Pseudomonadati</taxon>
        <taxon>Planctomycetota</taxon>
        <taxon>Planctomycetia</taxon>
        <taxon>Pirellulales</taxon>
        <taxon>Pirellulaceae</taxon>
        <taxon>Stieleria</taxon>
    </lineage>
</organism>
<dbReference type="RefSeq" id="WP_145389567.1">
    <property type="nucleotide sequence ID" value="NZ_CP037423.1"/>
</dbReference>
<evidence type="ECO:0000313" key="6">
    <source>
        <dbReference type="Proteomes" id="UP000319004"/>
    </source>
</evidence>
<keyword evidence="5" id="KW-0067">ATP-binding</keyword>
<evidence type="ECO:0000259" key="2">
    <source>
        <dbReference type="Pfam" id="PF13086"/>
    </source>
</evidence>
<dbReference type="Gene3D" id="3.40.960.10">
    <property type="entry name" value="VSR Endonuclease"/>
    <property type="match status" value="1"/>
</dbReference>
<feature type="domain" description="DNA2/NAM7 helicase helicase" evidence="2">
    <location>
        <begin position="1337"/>
        <end position="1379"/>
    </location>
</feature>
<dbReference type="EMBL" id="CP037423">
    <property type="protein sequence ID" value="QDV45397.1"/>
    <property type="molecule type" value="Genomic_DNA"/>
</dbReference>
<feature type="region of interest" description="Disordered" evidence="1">
    <location>
        <begin position="350"/>
        <end position="395"/>
    </location>
</feature>
<dbReference type="InterPro" id="IPR011335">
    <property type="entry name" value="Restrct_endonuc-II-like"/>
</dbReference>
<dbReference type="InterPro" id="IPR047187">
    <property type="entry name" value="SF1_C_Upf1"/>
</dbReference>
<dbReference type="SUPFAM" id="SSF52540">
    <property type="entry name" value="P-loop containing nucleoside triphosphate hydrolases"/>
    <property type="match status" value="1"/>
</dbReference>
<dbReference type="KEGG" id="snep:Enr13x_52760"/>
<accession>A0A518HXE4</accession>
<dbReference type="Proteomes" id="UP000319004">
    <property type="component" value="Chromosome"/>
</dbReference>
<evidence type="ECO:0000313" key="5">
    <source>
        <dbReference type="EMBL" id="QDV45397.1"/>
    </source>
</evidence>
<evidence type="ECO:0000259" key="3">
    <source>
        <dbReference type="Pfam" id="PF13087"/>
    </source>
</evidence>
<dbReference type="SUPFAM" id="SSF52980">
    <property type="entry name" value="Restriction endonuclease-like"/>
    <property type="match status" value="1"/>
</dbReference>
<keyword evidence="5" id="KW-0547">Nucleotide-binding</keyword>
<dbReference type="InterPro" id="IPR027417">
    <property type="entry name" value="P-loop_NTPase"/>
</dbReference>
<dbReference type="PANTHER" id="PTHR10887">
    <property type="entry name" value="DNA2/NAM7 HELICASE FAMILY"/>
    <property type="match status" value="1"/>
</dbReference>
<feature type="compositionally biased region" description="Low complexity" evidence="1">
    <location>
        <begin position="366"/>
        <end position="375"/>
    </location>
</feature>
<sequence>MTPSSTDPASSLDVSDDDFHHTDGATSIDFELSSSVNFASHQNSVPVLRQLRVRNRSQSPLTELRLKLDSEPGFIKPKTWIIDRIDADTTLTVDGNDIHLDAGYLNRLNEAERGEIRFTLCDANTILCQRDADLRILARDEWGGVSAMGELLSAFVMPNDPAVAGLLKQAGEILAGHGFSPSLDGYQSRDPKRAHLLVSALWSAVADKQLTYANPPKSFESRGQKTRPPSTVLRDSLATCLDSSLLFASAIEAAGLHPIIVMKHDHCFAGAWLVETSFGQLIQPDCCEVRKAIAAGELIVFETTLVTHRPARSFDEAIKAGLQQLAESDEDRFVAAIDVERARMVKIQPLPSTNAESEIRPETKDAPSAPRLSLPPSVPSPTDEPIEPKPITPEGRIDRWHRKLLDLTLRNRLLNFKSTKQTIPFLCPEVSKLEDRLSSGKKLKLVSLPDANVAAGRDTAHHQKTNLEDLELEYANAALARNEVCATIGGEELAKRLVTLYRSSRNDLAEGGSNTLYLAVGFLRWKERPSDSRSFRAPLLLVPAKLLRRNANSAYRLAHHEDDVRFNATLIQKLKRDFNCDLSRFESALPTDKNGVDVQQVFDTVRRAIRELPGFEVVDESALASFSFAKYLMWKDLVDRSDQLEKNRVVRHLVRNPEIAFQPEVETSIPNQDEMDGRFEPRELIHPLDADSSQLAAVMAAAQGHDFVLVGPPGTGKSQTIANMIAQCLASGKTVLFVAEKTAALDVVQRRLEQNGLGDFCVELHSNKAERKRFLRQLDQAWQKGGIKRRTSWKKINEDLQLSRDQLNAYVRSLHRQASNGWTAYQAIGVSVAGQSLETAELSWPDHDQHDQHAYRHLETLAHQISLHYAAVIDMDPLDAVTRTEWSMQWERELLDQCKTLIETIDDFRPELRRFCAALGLQETTQPADASLSTLRNLHRLAIELADTVNDDFRTVFDDQLDDLPEHLNELDDAINAFDRAAAECALTFDDDDLRRIPVDQLEQDWNTAVASYWPMSYLRKRAVIKSLQSVAKLGVADPPNDFTPIREMQRAITRIDRNPLASRDHLWQHRHSATASIGQHLQRCQDLLQTIRRIAKPDAESASQFETLRQTLEPFLRKRSSDTPLFEVVKQYADDFIAFDTAAGRFEHVAGSRAHPIESTHCLTASVEMAARIQANRTKLQRWTAWQSVRGRACEVGLEPIVSATEEGMIPCHDVAERFRLAYVRWWLPRVIDSDDVLREFQRFQHENTIREFVELDAKARSAAAGRVRKSVAHRLPDQSEVPRKSELGLLRHQIGLKRPSKSIRELVSMMPEHFASLAPCLLMSPLSIAQYLPADQPPFDVVIFDEASQITTWDAIGAIARGRQTIIVGDPNQLPPTNFFGKSNDDEDDEDLEDYERDLESILDEAKASGLPTLQLNWHYRSRHESLIAFSNHHYYDNKLVTFPSPETTDSAVTLRHLPDSQYDRGKTRTNPIEAEAIVAESVARMKQWLELPEPDRKTLGVVTFNSQQQTLIQDLFDQAQRDDPSLEWFFSDDRIEPTVVKNLENVQGDERDLMLFSITFGPGKSGKVPLTFGALNRDGGERRLNVAVTRARQELIVFSSFKADQLPAENSKSRGVRDLKSFLAFAEKGAAEFHRPEPESDATPKFGSALEAAIADRLHSRGWDVTPQVGVSVFRIALAIRDPHDKRTYLAGIECDGATYRNSATARDRDKTRQWVLENLGWNIVRVWSRDWWYDPDGATDRLDQELRDLLTRRQSNGSPID</sequence>
<dbReference type="GO" id="GO:0003678">
    <property type="term" value="F:DNA helicase activity"/>
    <property type="evidence" value="ECO:0007669"/>
    <property type="project" value="UniProtKB-EC"/>
</dbReference>
<reference evidence="5 6" key="1">
    <citation type="submission" date="2019-03" db="EMBL/GenBank/DDBJ databases">
        <title>Deep-cultivation of Planctomycetes and their phenomic and genomic characterization uncovers novel biology.</title>
        <authorList>
            <person name="Wiegand S."/>
            <person name="Jogler M."/>
            <person name="Boedeker C."/>
            <person name="Pinto D."/>
            <person name="Vollmers J."/>
            <person name="Rivas-Marin E."/>
            <person name="Kohn T."/>
            <person name="Peeters S.H."/>
            <person name="Heuer A."/>
            <person name="Rast P."/>
            <person name="Oberbeckmann S."/>
            <person name="Bunk B."/>
            <person name="Jeske O."/>
            <person name="Meyerdierks A."/>
            <person name="Storesund J.E."/>
            <person name="Kallscheuer N."/>
            <person name="Luecker S."/>
            <person name="Lage O.M."/>
            <person name="Pohl T."/>
            <person name="Merkel B.J."/>
            <person name="Hornburger P."/>
            <person name="Mueller R.-W."/>
            <person name="Bruemmer F."/>
            <person name="Labrenz M."/>
            <person name="Spormann A.M."/>
            <person name="Op den Camp H."/>
            <person name="Overmann J."/>
            <person name="Amann R."/>
            <person name="Jetten M.S.M."/>
            <person name="Mascher T."/>
            <person name="Medema M.H."/>
            <person name="Devos D.P."/>
            <person name="Kaster A.-K."/>
            <person name="Ovreas L."/>
            <person name="Rohde M."/>
            <person name="Galperin M.Y."/>
            <person name="Jogler C."/>
        </authorList>
    </citation>
    <scope>NUCLEOTIDE SEQUENCE [LARGE SCALE GENOMIC DNA]</scope>
    <source>
        <strain evidence="5 6">Enr13</strain>
    </source>
</reference>
<dbReference type="GO" id="GO:0016787">
    <property type="term" value="F:hydrolase activity"/>
    <property type="evidence" value="ECO:0007669"/>
    <property type="project" value="UniProtKB-KW"/>
</dbReference>
<dbReference type="PANTHER" id="PTHR10887:SF495">
    <property type="entry name" value="HELICASE SENATAXIN ISOFORM X1-RELATED"/>
    <property type="match status" value="1"/>
</dbReference>
<dbReference type="FunFam" id="3.40.50.300:FF:002063">
    <property type="entry name" value="DNA helicase related protein"/>
    <property type="match status" value="1"/>
</dbReference>
<evidence type="ECO:0000256" key="1">
    <source>
        <dbReference type="SAM" id="MobiDB-lite"/>
    </source>
</evidence>
<evidence type="ECO:0000259" key="4">
    <source>
        <dbReference type="Pfam" id="PF18741"/>
    </source>
</evidence>
<dbReference type="Pfam" id="PF13086">
    <property type="entry name" value="AAA_11"/>
    <property type="match status" value="2"/>
</dbReference>
<name>A0A518HXE4_9BACT</name>
<protein>
    <submittedName>
        <fullName evidence="5">ATP-dependent RecD-like DNA helicase</fullName>
        <ecNumber evidence="5">3.6.4.12</ecNumber>
    </submittedName>
</protein>
<keyword evidence="5" id="KW-0378">Hydrolase</keyword>
<dbReference type="CDD" id="cd18808">
    <property type="entry name" value="SF1_C_Upf1"/>
    <property type="match status" value="1"/>
</dbReference>
<feature type="domain" description="DNA2/NAM7 helicase-like C-terminal" evidence="3">
    <location>
        <begin position="1404"/>
        <end position="1602"/>
    </location>
</feature>
<dbReference type="Pfam" id="PF18741">
    <property type="entry name" value="MTES_1575"/>
    <property type="match status" value="1"/>
</dbReference>